<keyword evidence="10" id="KW-0378">Hydrolase</keyword>
<dbReference type="OrthoDB" id="5728337at2"/>
<reference evidence="11 13" key="2">
    <citation type="submission" date="2016-10" db="EMBL/GenBank/DDBJ databases">
        <authorList>
            <person name="de Groot N.N."/>
        </authorList>
    </citation>
    <scope>NUCLEOTIDE SEQUENCE [LARGE SCALE GENOMIC DNA]</scope>
    <source>
        <strain evidence="11 13">DSM 23048</strain>
    </source>
</reference>
<dbReference type="Proteomes" id="UP000076630">
    <property type="component" value="Unassembled WGS sequence"/>
</dbReference>
<dbReference type="EMBL" id="LQNU01000041">
    <property type="protein sequence ID" value="KZE83045.1"/>
    <property type="molecule type" value="Genomic_DNA"/>
</dbReference>
<dbReference type="InterPro" id="IPR003607">
    <property type="entry name" value="HD/PDEase_dom"/>
</dbReference>
<feature type="transmembrane region" description="Helical" evidence="8">
    <location>
        <begin position="266"/>
        <end position="284"/>
    </location>
</feature>
<evidence type="ECO:0000313" key="13">
    <source>
        <dbReference type="Proteomes" id="UP000183077"/>
    </source>
</evidence>
<dbReference type="InterPro" id="IPR006674">
    <property type="entry name" value="HD_domain"/>
</dbReference>
<dbReference type="InterPro" id="IPR043760">
    <property type="entry name" value="PycTM_dom"/>
</dbReference>
<dbReference type="SUPFAM" id="SSF109604">
    <property type="entry name" value="HD-domain/PDEase-like"/>
    <property type="match status" value="1"/>
</dbReference>
<evidence type="ECO:0000256" key="4">
    <source>
        <dbReference type="ARBA" id="ARBA00022741"/>
    </source>
</evidence>
<gene>
    <name evidence="10" type="ORF">AV926_05730</name>
    <name evidence="11" type="ORF">SAMN04488018_101308</name>
</gene>
<dbReference type="Gene3D" id="1.10.3210.10">
    <property type="entry name" value="Hypothetical protein af1432"/>
    <property type="match status" value="1"/>
</dbReference>
<organism evidence="10 12">
    <name type="scientific">Myroides marinus</name>
    <dbReference type="NCBI Taxonomy" id="703342"/>
    <lineage>
        <taxon>Bacteria</taxon>
        <taxon>Pseudomonadati</taxon>
        <taxon>Bacteroidota</taxon>
        <taxon>Flavobacteriia</taxon>
        <taxon>Flavobacteriales</taxon>
        <taxon>Flavobacteriaceae</taxon>
        <taxon>Myroides</taxon>
    </lineage>
</organism>
<keyword evidence="2" id="KW-1003">Cell membrane</keyword>
<dbReference type="EMBL" id="FNYS01000001">
    <property type="protein sequence ID" value="SEI51700.1"/>
    <property type="molecule type" value="Genomic_DNA"/>
</dbReference>
<protein>
    <submittedName>
        <fullName evidence="11">HD domain-containing protein</fullName>
    </submittedName>
    <submittedName>
        <fullName evidence="10">Phosphohydrolase</fullName>
    </submittedName>
</protein>
<reference evidence="10 12" key="1">
    <citation type="submission" date="2016-01" db="EMBL/GenBank/DDBJ databases">
        <title>Whole genome sequencing of Myroides marinus L41.</title>
        <authorList>
            <person name="Hong K.W."/>
        </authorList>
    </citation>
    <scope>NUCLEOTIDE SEQUENCE [LARGE SCALE GENOMIC DNA]</scope>
    <source>
        <strain evidence="10 12">L41</strain>
    </source>
</reference>
<dbReference type="Pfam" id="PF01966">
    <property type="entry name" value="HD"/>
    <property type="match status" value="1"/>
</dbReference>
<evidence type="ECO:0000313" key="12">
    <source>
        <dbReference type="Proteomes" id="UP000076630"/>
    </source>
</evidence>
<dbReference type="GO" id="GO:0000166">
    <property type="term" value="F:nucleotide binding"/>
    <property type="evidence" value="ECO:0007669"/>
    <property type="project" value="UniProtKB-KW"/>
</dbReference>
<dbReference type="SMART" id="SM00471">
    <property type="entry name" value="HDc"/>
    <property type="match status" value="1"/>
</dbReference>
<dbReference type="GO" id="GO:0016787">
    <property type="term" value="F:hydrolase activity"/>
    <property type="evidence" value="ECO:0007669"/>
    <property type="project" value="UniProtKB-KW"/>
</dbReference>
<dbReference type="GeneID" id="82255538"/>
<evidence type="ECO:0000256" key="3">
    <source>
        <dbReference type="ARBA" id="ARBA00022692"/>
    </source>
</evidence>
<evidence type="ECO:0000256" key="7">
    <source>
        <dbReference type="ARBA" id="ARBA00023136"/>
    </source>
</evidence>
<evidence type="ECO:0000256" key="2">
    <source>
        <dbReference type="ARBA" id="ARBA00022475"/>
    </source>
</evidence>
<dbReference type="AlphaFoldDB" id="A0A161SLE6"/>
<dbReference type="CDD" id="cd00077">
    <property type="entry name" value="HDc"/>
    <property type="match status" value="1"/>
</dbReference>
<evidence type="ECO:0000259" key="9">
    <source>
        <dbReference type="SMART" id="SM00471"/>
    </source>
</evidence>
<evidence type="ECO:0000313" key="10">
    <source>
        <dbReference type="EMBL" id="KZE83045.1"/>
    </source>
</evidence>
<dbReference type="GO" id="GO:0005886">
    <property type="term" value="C:plasma membrane"/>
    <property type="evidence" value="ECO:0007669"/>
    <property type="project" value="UniProtKB-SubCell"/>
</dbReference>
<keyword evidence="5 8" id="KW-1133">Transmembrane helix</keyword>
<keyword evidence="3 8" id="KW-0812">Transmembrane</keyword>
<feature type="domain" description="HD/PDEase" evidence="9">
    <location>
        <begin position="23"/>
        <end position="246"/>
    </location>
</feature>
<keyword evidence="7 8" id="KW-0472">Membrane</keyword>
<evidence type="ECO:0000313" key="11">
    <source>
        <dbReference type="EMBL" id="SEI51700.1"/>
    </source>
</evidence>
<dbReference type="Proteomes" id="UP000183077">
    <property type="component" value="Unassembled WGS sequence"/>
</dbReference>
<keyword evidence="6" id="KW-0051">Antiviral defense</keyword>
<evidence type="ECO:0000256" key="6">
    <source>
        <dbReference type="ARBA" id="ARBA00023118"/>
    </source>
</evidence>
<evidence type="ECO:0000256" key="8">
    <source>
        <dbReference type="SAM" id="Phobius"/>
    </source>
</evidence>
<feature type="transmembrane region" description="Helical" evidence="8">
    <location>
        <begin position="235"/>
        <end position="254"/>
    </location>
</feature>
<sequence>MTILQKIEEHIFQIHKDTLSHQYTYHNFNHTLRVVNGLEEILTHETVTSHEADLLRYAAWFHDVGYINSWEGHEERGAQIAQTYLLENGVAHDDVLTVMQLIRATKLDYTPENDLECIIKDADFAHFSDDNYVATSNLLKKEIEQLCCKTFTKLEWLEQNRDVMLYRHRYYTAYTQQHWQPNKQKNLLDVLSNIDKIKSNKKKKEKVESNRTIDTLFRTTLRNHTSLSAIADRKANILLSVNAIIISICLSTLIPKLDSPGNAHLIIPTFVLLIFSVATIIFAIQSTRPKLTSGQFTKAQVEKREVNLLFFGTFHQMPFEEYEEALKEIMKDKDYLHHALTKDLYSLGIVLNKKYKFLRITYAIFTLGILLSVITFTLAFRGIGF</sequence>
<evidence type="ECO:0000256" key="5">
    <source>
        <dbReference type="ARBA" id="ARBA00022989"/>
    </source>
</evidence>
<accession>A0A161SLE6</accession>
<dbReference type="Pfam" id="PF18967">
    <property type="entry name" value="PycTM"/>
    <property type="match status" value="1"/>
</dbReference>
<keyword evidence="4" id="KW-0547">Nucleotide-binding</keyword>
<comment type="subcellular location">
    <subcellularLocation>
        <location evidence="1">Cell membrane</location>
    </subcellularLocation>
</comment>
<evidence type="ECO:0000256" key="1">
    <source>
        <dbReference type="ARBA" id="ARBA00004236"/>
    </source>
</evidence>
<dbReference type="RefSeq" id="WP_038985003.1">
    <property type="nucleotide sequence ID" value="NZ_FNYS01000001.1"/>
</dbReference>
<feature type="transmembrane region" description="Helical" evidence="8">
    <location>
        <begin position="360"/>
        <end position="380"/>
    </location>
</feature>
<dbReference type="GO" id="GO:0051607">
    <property type="term" value="P:defense response to virus"/>
    <property type="evidence" value="ECO:0007669"/>
    <property type="project" value="UniProtKB-KW"/>
</dbReference>
<proteinExistence type="predicted"/>
<name>A0A161SLE6_9FLAO</name>
<keyword evidence="12" id="KW-1185">Reference proteome</keyword>